<dbReference type="Proteomes" id="UP000008068">
    <property type="component" value="Unassembled WGS sequence"/>
</dbReference>
<dbReference type="EMBL" id="GL379881">
    <property type="protein sequence ID" value="EGT60089.1"/>
    <property type="molecule type" value="Genomic_DNA"/>
</dbReference>
<dbReference type="InParanoid" id="G0NGI8"/>
<organism evidence="3">
    <name type="scientific">Caenorhabditis brenneri</name>
    <name type="common">Nematode worm</name>
    <dbReference type="NCBI Taxonomy" id="135651"/>
    <lineage>
        <taxon>Eukaryota</taxon>
        <taxon>Metazoa</taxon>
        <taxon>Ecdysozoa</taxon>
        <taxon>Nematoda</taxon>
        <taxon>Chromadorea</taxon>
        <taxon>Rhabditida</taxon>
        <taxon>Rhabditina</taxon>
        <taxon>Rhabditomorpha</taxon>
        <taxon>Rhabditoidea</taxon>
        <taxon>Rhabditidae</taxon>
        <taxon>Peloderinae</taxon>
        <taxon>Caenorhabditis</taxon>
    </lineage>
</organism>
<feature type="compositionally biased region" description="Acidic residues" evidence="1">
    <location>
        <begin position="218"/>
        <end position="228"/>
    </location>
</feature>
<feature type="compositionally biased region" description="Basic and acidic residues" evidence="1">
    <location>
        <begin position="93"/>
        <end position="113"/>
    </location>
</feature>
<evidence type="ECO:0000313" key="2">
    <source>
        <dbReference type="EMBL" id="EGT60089.1"/>
    </source>
</evidence>
<keyword evidence="3" id="KW-1185">Reference proteome</keyword>
<dbReference type="HOGENOM" id="CLU_1031462_0_0_1"/>
<feature type="compositionally biased region" description="Basic and acidic residues" evidence="1">
    <location>
        <begin position="124"/>
        <end position="139"/>
    </location>
</feature>
<feature type="compositionally biased region" description="Pro residues" evidence="1">
    <location>
        <begin position="259"/>
        <end position="270"/>
    </location>
</feature>
<protein>
    <submittedName>
        <fullName evidence="2">Uncharacterized protein</fullName>
    </submittedName>
</protein>
<evidence type="ECO:0000313" key="3">
    <source>
        <dbReference type="Proteomes" id="UP000008068"/>
    </source>
</evidence>
<feature type="compositionally biased region" description="Basic and acidic residues" evidence="1">
    <location>
        <begin position="46"/>
        <end position="60"/>
    </location>
</feature>
<accession>G0NGI8</accession>
<feature type="compositionally biased region" description="Basic and acidic residues" evidence="1">
    <location>
        <begin position="14"/>
        <end position="30"/>
    </location>
</feature>
<feature type="region of interest" description="Disordered" evidence="1">
    <location>
        <begin position="1"/>
        <end position="154"/>
    </location>
</feature>
<reference evidence="3" key="1">
    <citation type="submission" date="2011-07" db="EMBL/GenBank/DDBJ databases">
        <authorList>
            <consortium name="Caenorhabditis brenneri Sequencing and Analysis Consortium"/>
            <person name="Wilson R.K."/>
        </authorList>
    </citation>
    <scope>NUCLEOTIDE SEQUENCE [LARGE SCALE GENOMIC DNA]</scope>
    <source>
        <strain evidence="3">PB2801</strain>
    </source>
</reference>
<gene>
    <name evidence="2" type="ORF">CAEBREN_04766</name>
</gene>
<feature type="compositionally biased region" description="Basic residues" evidence="1">
    <location>
        <begin position="1"/>
        <end position="11"/>
    </location>
</feature>
<dbReference type="AlphaFoldDB" id="G0NGI8"/>
<evidence type="ECO:0000256" key="1">
    <source>
        <dbReference type="SAM" id="MobiDB-lite"/>
    </source>
</evidence>
<proteinExistence type="predicted"/>
<feature type="region of interest" description="Disordered" evidence="1">
    <location>
        <begin position="170"/>
        <end position="231"/>
    </location>
</feature>
<feature type="compositionally biased region" description="Pro residues" evidence="1">
    <location>
        <begin position="183"/>
        <end position="197"/>
    </location>
</feature>
<name>G0NGI8_CAEBE</name>
<sequence>MSGRTFPKKNSGKMNRERRYGRGGRDEEGHNGYYDDNQKYWLEGQNRGREDRRDRVEQSERNGGGAGRGAEELSRSQRQRGHRYKVYSHRSHRNEGNGGDRDHGDRKREDRNRGHGGNGSRYNGHLDRSRGDRGRHEINQRAMEGPKVQRLKAKVEEMEKERAFYMYGAVSGNRVAYNKPRRQQPPPSSRRQPPPAPASAAPVPRRGKTIITETRDYSDEDDDEATVEEFERKQRALAERQAKIREQVIRQMKGASTPPGSPPPFVKDDE</sequence>
<feature type="compositionally biased region" description="Basic residues" evidence="1">
    <location>
        <begin position="77"/>
        <end position="92"/>
    </location>
</feature>
<feature type="region of interest" description="Disordered" evidence="1">
    <location>
        <begin position="248"/>
        <end position="270"/>
    </location>
</feature>